<proteinExistence type="predicted"/>
<evidence type="ECO:0000313" key="1">
    <source>
        <dbReference type="EMBL" id="KFB66766.1"/>
    </source>
</evidence>
<sequence>MKRTSEAAFETAIEAVLLGEGYTRVEARAFDCERAIFPDEALAFIRTMQPEVWKKLESLHGKPTGARVLEWLRKWLVVHGTLATPGHGFKGFGKTTRFAGAPKERRAALITAAVTGQIPLEEMTG</sequence>
<protein>
    <submittedName>
        <fullName evidence="1">Uncharacterized protein</fullName>
    </submittedName>
</protein>
<organism evidence="1 2">
    <name type="scientific">Candidatus Accumulibacter vicinus</name>
    <dbReference type="NCBI Taxonomy" id="2954382"/>
    <lineage>
        <taxon>Bacteria</taxon>
        <taxon>Pseudomonadati</taxon>
        <taxon>Pseudomonadota</taxon>
        <taxon>Betaproteobacteria</taxon>
        <taxon>Candidatus Accumulibacter</taxon>
    </lineage>
</organism>
<accession>A0A084XWC2</accession>
<gene>
    <name evidence="1" type="ORF">CAPSK01_003704</name>
</gene>
<evidence type="ECO:0000313" key="2">
    <source>
        <dbReference type="Proteomes" id="UP000019812"/>
    </source>
</evidence>
<dbReference type="RefSeq" id="WP_034928954.1">
    <property type="nucleotide sequence ID" value="NZ_JDSS02000037.1"/>
</dbReference>
<dbReference type="Proteomes" id="UP000019812">
    <property type="component" value="Unassembled WGS sequence"/>
</dbReference>
<dbReference type="AlphaFoldDB" id="A0A084XWC2"/>
<dbReference type="EMBL" id="JDSS02000037">
    <property type="protein sequence ID" value="KFB66766.1"/>
    <property type="molecule type" value="Genomic_DNA"/>
</dbReference>
<dbReference type="STRING" id="1457154.CAPSK01_003704"/>
<comment type="caution">
    <text evidence="1">The sequence shown here is derived from an EMBL/GenBank/DDBJ whole genome shotgun (WGS) entry which is preliminary data.</text>
</comment>
<reference evidence="1 2" key="1">
    <citation type="submission" date="2014-07" db="EMBL/GenBank/DDBJ databases">
        <title>Expanding our view of genomic diversity in Candidatus Accumulibacter clades.</title>
        <authorList>
            <person name="Skennerton C.T."/>
            <person name="Barr J.J."/>
            <person name="Slater F.R."/>
            <person name="Bond P.L."/>
            <person name="Tyson G.W."/>
        </authorList>
    </citation>
    <scope>NUCLEOTIDE SEQUENCE [LARGE SCALE GENOMIC DNA]</scope>
    <source>
        <strain evidence="2">SK-01</strain>
    </source>
</reference>
<name>A0A084XWC2_9PROT</name>